<dbReference type="AlphaFoldDB" id="A0A327VMJ9"/>
<dbReference type="RefSeq" id="WP_111594905.1">
    <property type="nucleotide sequence ID" value="NZ_QLMA01000010.1"/>
</dbReference>
<dbReference type="EMBL" id="QLMA01000010">
    <property type="protein sequence ID" value="RAJ74996.1"/>
    <property type="molecule type" value="Genomic_DNA"/>
</dbReference>
<proteinExistence type="predicted"/>
<gene>
    <name evidence="2" type="ORF">CLV59_11042</name>
</gene>
<protein>
    <submittedName>
        <fullName evidence="2">Uncharacterized protein</fullName>
    </submittedName>
</protein>
<feature type="transmembrane region" description="Helical" evidence="1">
    <location>
        <begin position="152"/>
        <end position="172"/>
    </location>
</feature>
<dbReference type="OrthoDB" id="795301at2"/>
<keyword evidence="1" id="KW-0472">Membrane</keyword>
<name>A0A327VMJ9_9BACT</name>
<feature type="transmembrane region" description="Helical" evidence="1">
    <location>
        <begin position="40"/>
        <end position="58"/>
    </location>
</feature>
<reference evidence="2 3" key="1">
    <citation type="submission" date="2018-06" db="EMBL/GenBank/DDBJ databases">
        <title>Genomic Encyclopedia of Archaeal and Bacterial Type Strains, Phase II (KMG-II): from individual species to whole genera.</title>
        <authorList>
            <person name="Goeker M."/>
        </authorList>
    </citation>
    <scope>NUCLEOTIDE SEQUENCE [LARGE SCALE GENOMIC DNA]</scope>
    <source>
        <strain evidence="2 3">DSM 29821</strain>
    </source>
</reference>
<feature type="transmembrane region" description="Helical" evidence="1">
    <location>
        <begin position="125"/>
        <end position="146"/>
    </location>
</feature>
<comment type="caution">
    <text evidence="2">The sequence shown here is derived from an EMBL/GenBank/DDBJ whole genome shotgun (WGS) entry which is preliminary data.</text>
</comment>
<accession>A0A327VMJ9</accession>
<keyword evidence="3" id="KW-1185">Reference proteome</keyword>
<keyword evidence="1" id="KW-1133">Transmembrane helix</keyword>
<keyword evidence="1" id="KW-0812">Transmembrane</keyword>
<evidence type="ECO:0000256" key="1">
    <source>
        <dbReference type="SAM" id="Phobius"/>
    </source>
</evidence>
<organism evidence="2 3">
    <name type="scientific">Chitinophaga dinghuensis</name>
    <dbReference type="NCBI Taxonomy" id="1539050"/>
    <lineage>
        <taxon>Bacteria</taxon>
        <taxon>Pseudomonadati</taxon>
        <taxon>Bacteroidota</taxon>
        <taxon>Chitinophagia</taxon>
        <taxon>Chitinophagales</taxon>
        <taxon>Chitinophagaceae</taxon>
        <taxon>Chitinophaga</taxon>
    </lineage>
</organism>
<evidence type="ECO:0000313" key="2">
    <source>
        <dbReference type="EMBL" id="RAJ74996.1"/>
    </source>
</evidence>
<feature type="transmembrane region" description="Helical" evidence="1">
    <location>
        <begin position="70"/>
        <end position="90"/>
    </location>
</feature>
<evidence type="ECO:0000313" key="3">
    <source>
        <dbReference type="Proteomes" id="UP000249819"/>
    </source>
</evidence>
<sequence length="201" mass="22722">MNADDKFQELWRSKKSVPAISSQDLIKKVGQVKNKLRSKIVFTTLVLIGVLLYIDIFVFQQHPPKLVTSYIGAVLLNIAIIVQTAAYAGFLKLLFENASTDAPIHDYLQHMMQVRDRRRFMQKTILNIYYVCLIIGIGLIFIEALQNVSNPGIRIALPVGAACYMGIMWFTARKNEIKKSEKDLGAVIEKLQAIVEDTKHA</sequence>
<dbReference type="Proteomes" id="UP000249819">
    <property type="component" value="Unassembled WGS sequence"/>
</dbReference>